<evidence type="ECO:0000313" key="3">
    <source>
        <dbReference type="Proteomes" id="UP000193648"/>
    </source>
</evidence>
<proteinExistence type="predicted"/>
<reference evidence="2 3" key="1">
    <citation type="submission" date="2016-07" db="EMBL/GenBank/DDBJ databases">
        <title>Pervasive Adenine N6-methylation of Active Genes in Fungi.</title>
        <authorList>
            <consortium name="DOE Joint Genome Institute"/>
            <person name="Mondo S.J."/>
            <person name="Dannebaum R.O."/>
            <person name="Kuo R.C."/>
            <person name="Labutti K."/>
            <person name="Haridas S."/>
            <person name="Kuo A."/>
            <person name="Salamov A."/>
            <person name="Ahrendt S.R."/>
            <person name="Lipzen A."/>
            <person name="Sullivan W."/>
            <person name="Andreopoulos W.B."/>
            <person name="Clum A."/>
            <person name="Lindquist E."/>
            <person name="Daum C."/>
            <person name="Ramamoorthy G.K."/>
            <person name="Gryganskyi A."/>
            <person name="Culley D."/>
            <person name="Magnuson J.K."/>
            <person name="James T.Y."/>
            <person name="O'Malley M.A."/>
            <person name="Stajich J.E."/>
            <person name="Spatafora J.W."/>
            <person name="Visel A."/>
            <person name="Grigoriev I.V."/>
        </authorList>
    </citation>
    <scope>NUCLEOTIDE SEQUENCE [LARGE SCALE GENOMIC DNA]</scope>
    <source>
        <strain evidence="2 3">NRRL 3116</strain>
    </source>
</reference>
<dbReference type="InParanoid" id="A0A1Y2G0J9"/>
<accession>A0A1Y2G0J9</accession>
<evidence type="ECO:0000313" key="2">
    <source>
        <dbReference type="EMBL" id="ORY89195.1"/>
    </source>
</evidence>
<sequence>MTVWTWLILMCSCLLSETGCHHSCGIWSSRIPDLLYIAVKHRIDNTKRMTKINGRVVCRDLGSRMKALVGSCQAELCSHEHSHSIYSIERREFVINDDIKGGDGSSQFTRVQLAVVR</sequence>
<name>A0A1Y2G0J9_9FUNG</name>
<comment type="caution">
    <text evidence="2">The sequence shown here is derived from an EMBL/GenBank/DDBJ whole genome shotgun (WGS) entry which is preliminary data.</text>
</comment>
<protein>
    <recommendedName>
        <fullName evidence="4">Secreted protein</fullName>
    </recommendedName>
</protein>
<dbReference type="AlphaFoldDB" id="A0A1Y2G0J9"/>
<evidence type="ECO:0000256" key="1">
    <source>
        <dbReference type="SAM" id="SignalP"/>
    </source>
</evidence>
<dbReference type="GeneID" id="33568868"/>
<dbReference type="RefSeq" id="XP_021875043.1">
    <property type="nucleotide sequence ID" value="XM_022027025.1"/>
</dbReference>
<dbReference type="EMBL" id="MCFF01000114">
    <property type="protein sequence ID" value="ORY89195.1"/>
    <property type="molecule type" value="Genomic_DNA"/>
</dbReference>
<evidence type="ECO:0008006" key="4">
    <source>
        <dbReference type="Google" id="ProtNLM"/>
    </source>
</evidence>
<dbReference type="Proteomes" id="UP000193648">
    <property type="component" value="Unassembled WGS sequence"/>
</dbReference>
<feature type="signal peptide" evidence="1">
    <location>
        <begin position="1"/>
        <end position="20"/>
    </location>
</feature>
<gene>
    <name evidence="2" type="ORF">BCR41DRAFT_376145</name>
</gene>
<keyword evidence="1" id="KW-0732">Signal</keyword>
<keyword evidence="3" id="KW-1185">Reference proteome</keyword>
<organism evidence="2 3">
    <name type="scientific">Lobosporangium transversale</name>
    <dbReference type="NCBI Taxonomy" id="64571"/>
    <lineage>
        <taxon>Eukaryota</taxon>
        <taxon>Fungi</taxon>
        <taxon>Fungi incertae sedis</taxon>
        <taxon>Mucoromycota</taxon>
        <taxon>Mortierellomycotina</taxon>
        <taxon>Mortierellomycetes</taxon>
        <taxon>Mortierellales</taxon>
        <taxon>Mortierellaceae</taxon>
        <taxon>Lobosporangium</taxon>
    </lineage>
</organism>
<feature type="chain" id="PRO_5012214925" description="Secreted protein" evidence="1">
    <location>
        <begin position="21"/>
        <end position="117"/>
    </location>
</feature>